<keyword evidence="1" id="KW-0732">Signal</keyword>
<proteinExistence type="predicted"/>
<evidence type="ECO:0000313" key="4">
    <source>
        <dbReference type="RefSeq" id="XP_033576183.1"/>
    </source>
</evidence>
<reference evidence="4" key="3">
    <citation type="submission" date="2025-04" db="UniProtKB">
        <authorList>
            <consortium name="RefSeq"/>
        </authorList>
    </citation>
    <scope>IDENTIFICATION</scope>
    <source>
        <strain evidence="4">CBS 304.34</strain>
    </source>
</reference>
<evidence type="ECO:0000256" key="1">
    <source>
        <dbReference type="SAM" id="SignalP"/>
    </source>
</evidence>
<accession>A0A6A6YKZ2</accession>
<reference evidence="2 4" key="1">
    <citation type="journal article" date="2020" name="Stud. Mycol.">
        <title>101 Dothideomycetes genomes: a test case for predicting lifestyles and emergence of pathogens.</title>
        <authorList>
            <person name="Haridas S."/>
            <person name="Albert R."/>
            <person name="Binder M."/>
            <person name="Bloem J."/>
            <person name="Labutti K."/>
            <person name="Salamov A."/>
            <person name="Andreopoulos B."/>
            <person name="Baker S."/>
            <person name="Barry K."/>
            <person name="Bills G."/>
            <person name="Bluhm B."/>
            <person name="Cannon C."/>
            <person name="Castanera R."/>
            <person name="Culley D."/>
            <person name="Daum C."/>
            <person name="Ezra D."/>
            <person name="Gonzalez J."/>
            <person name="Henrissat B."/>
            <person name="Kuo A."/>
            <person name="Liang C."/>
            <person name="Lipzen A."/>
            <person name="Lutzoni F."/>
            <person name="Magnuson J."/>
            <person name="Mondo S."/>
            <person name="Nolan M."/>
            <person name="Ohm R."/>
            <person name="Pangilinan J."/>
            <person name="Park H.-J."/>
            <person name="Ramirez L."/>
            <person name="Alfaro M."/>
            <person name="Sun H."/>
            <person name="Tritt A."/>
            <person name="Yoshinaga Y."/>
            <person name="Zwiers L.-H."/>
            <person name="Turgeon B."/>
            <person name="Goodwin S."/>
            <person name="Spatafora J."/>
            <person name="Crous P."/>
            <person name="Grigoriev I."/>
        </authorList>
    </citation>
    <scope>NUCLEOTIDE SEQUENCE</scope>
    <source>
        <strain evidence="2 4">CBS 304.34</strain>
    </source>
</reference>
<organism evidence="2">
    <name type="scientific">Mytilinidion resinicola</name>
    <dbReference type="NCBI Taxonomy" id="574789"/>
    <lineage>
        <taxon>Eukaryota</taxon>
        <taxon>Fungi</taxon>
        <taxon>Dikarya</taxon>
        <taxon>Ascomycota</taxon>
        <taxon>Pezizomycotina</taxon>
        <taxon>Dothideomycetes</taxon>
        <taxon>Pleosporomycetidae</taxon>
        <taxon>Mytilinidiales</taxon>
        <taxon>Mytilinidiaceae</taxon>
        <taxon>Mytilinidion</taxon>
    </lineage>
</organism>
<feature type="chain" id="PRO_5044629180" evidence="1">
    <location>
        <begin position="21"/>
        <end position="152"/>
    </location>
</feature>
<feature type="signal peptide" evidence="1">
    <location>
        <begin position="1"/>
        <end position="20"/>
    </location>
</feature>
<evidence type="ECO:0000313" key="3">
    <source>
        <dbReference type="Proteomes" id="UP000504636"/>
    </source>
</evidence>
<dbReference type="Proteomes" id="UP000504636">
    <property type="component" value="Unplaced"/>
</dbReference>
<evidence type="ECO:0000313" key="2">
    <source>
        <dbReference type="EMBL" id="KAF2809219.1"/>
    </source>
</evidence>
<dbReference type="RefSeq" id="XP_033576183.1">
    <property type="nucleotide sequence ID" value="XM_033720204.1"/>
</dbReference>
<keyword evidence="3" id="KW-1185">Reference proteome</keyword>
<dbReference type="AlphaFoldDB" id="A0A6A6YKZ2"/>
<dbReference type="EMBL" id="MU003702">
    <property type="protein sequence ID" value="KAF2809219.1"/>
    <property type="molecule type" value="Genomic_DNA"/>
</dbReference>
<dbReference type="OrthoDB" id="5347452at2759"/>
<sequence>MYSLHHRILIVVGLASFATAFNNKFPRATPTLEDYSVNGFTPKPTGDPLLELRKRDPSVCGFASYEPWVSFTCHNGGVCGYNTTVDWWGCCAGQSAGAVTGCAIFTSCVDYTDIGSCAANPECATNSQVVAWYVNVLPSSSTPRPVSPFNAK</sequence>
<protein>
    <submittedName>
        <fullName evidence="2 4">Uncharacterized protein</fullName>
    </submittedName>
</protein>
<dbReference type="GeneID" id="54461097"/>
<gene>
    <name evidence="2 4" type="ORF">BDZ99DRAFT_464001</name>
</gene>
<reference evidence="4" key="2">
    <citation type="submission" date="2020-04" db="EMBL/GenBank/DDBJ databases">
        <authorList>
            <consortium name="NCBI Genome Project"/>
        </authorList>
    </citation>
    <scope>NUCLEOTIDE SEQUENCE</scope>
    <source>
        <strain evidence="4">CBS 304.34</strain>
    </source>
</reference>
<name>A0A6A6YKZ2_9PEZI</name>